<comment type="caution">
    <text evidence="8">The sequence shown here is derived from an EMBL/GenBank/DDBJ whole genome shotgun (WGS) entry which is preliminary data.</text>
</comment>
<dbReference type="PANTHER" id="PTHR11804">
    <property type="entry name" value="PROTEASE M3 THIMET OLIGOPEPTIDASE-RELATED"/>
    <property type="match status" value="1"/>
</dbReference>
<evidence type="ECO:0000256" key="3">
    <source>
        <dbReference type="ARBA" id="ARBA00022801"/>
    </source>
</evidence>
<dbReference type="GO" id="GO:0008237">
    <property type="term" value="F:metallopeptidase activity"/>
    <property type="evidence" value="ECO:0007669"/>
    <property type="project" value="UniProtKB-KW"/>
</dbReference>
<dbReference type="EMBL" id="JAMKFB020000010">
    <property type="protein sequence ID" value="KAL0182027.1"/>
    <property type="molecule type" value="Genomic_DNA"/>
</dbReference>
<evidence type="ECO:0000256" key="6">
    <source>
        <dbReference type="RuleBase" id="RU003435"/>
    </source>
</evidence>
<dbReference type="PANTHER" id="PTHR11804:SF55">
    <property type="entry name" value="NEUROLYSIN (METALLOPEPTIDASE M3 FAMILY)"/>
    <property type="match status" value="1"/>
</dbReference>
<keyword evidence="4 6" id="KW-0862">Zinc</keyword>
<organism evidence="8 9">
    <name type="scientific">Cirrhinus mrigala</name>
    <name type="common">Mrigala</name>
    <dbReference type="NCBI Taxonomy" id="683832"/>
    <lineage>
        <taxon>Eukaryota</taxon>
        <taxon>Metazoa</taxon>
        <taxon>Chordata</taxon>
        <taxon>Craniata</taxon>
        <taxon>Vertebrata</taxon>
        <taxon>Euteleostomi</taxon>
        <taxon>Actinopterygii</taxon>
        <taxon>Neopterygii</taxon>
        <taxon>Teleostei</taxon>
        <taxon>Ostariophysi</taxon>
        <taxon>Cypriniformes</taxon>
        <taxon>Cyprinidae</taxon>
        <taxon>Labeoninae</taxon>
        <taxon>Labeonini</taxon>
        <taxon>Cirrhinus</taxon>
    </lineage>
</organism>
<reference evidence="8 9" key="1">
    <citation type="submission" date="2024-05" db="EMBL/GenBank/DDBJ databases">
        <title>Genome sequencing and assembly of Indian major carp, Cirrhinus mrigala (Hamilton, 1822).</title>
        <authorList>
            <person name="Mohindra V."/>
            <person name="Chowdhury L.M."/>
            <person name="Lal K."/>
            <person name="Jena J.K."/>
        </authorList>
    </citation>
    <scope>NUCLEOTIDE SEQUENCE [LARGE SCALE GENOMIC DNA]</scope>
    <source>
        <strain evidence="8">CM1030</strain>
        <tissue evidence="8">Blood</tissue>
    </source>
</reference>
<keyword evidence="2 6" id="KW-0479">Metal-binding</keyword>
<dbReference type="InterPro" id="IPR045090">
    <property type="entry name" value="Pept_M3A_M3B"/>
</dbReference>
<evidence type="ECO:0000259" key="7">
    <source>
        <dbReference type="Pfam" id="PF01432"/>
    </source>
</evidence>
<dbReference type="Proteomes" id="UP001529510">
    <property type="component" value="Unassembled WGS sequence"/>
</dbReference>
<keyword evidence="9" id="KW-1185">Reference proteome</keyword>
<evidence type="ECO:0000313" key="9">
    <source>
        <dbReference type="Proteomes" id="UP001529510"/>
    </source>
</evidence>
<evidence type="ECO:0000256" key="5">
    <source>
        <dbReference type="ARBA" id="ARBA00023049"/>
    </source>
</evidence>
<accession>A0ABD0Q721</accession>
<dbReference type="InterPro" id="IPR001567">
    <property type="entry name" value="Pept_M3A_M3B_dom"/>
</dbReference>
<name>A0ABD0Q721_CIRMR</name>
<protein>
    <recommendedName>
        <fullName evidence="7">Peptidase M3A/M3B catalytic domain-containing protein</fullName>
    </recommendedName>
</protein>
<comment type="similarity">
    <text evidence="6">Belongs to the peptidase M3 family.</text>
</comment>
<proteinExistence type="inferred from homology"/>
<keyword evidence="3 6" id="KW-0378">Hydrolase</keyword>
<feature type="domain" description="Peptidase M3A/M3B catalytic" evidence="7">
    <location>
        <begin position="1"/>
        <end position="56"/>
    </location>
</feature>
<dbReference type="SUPFAM" id="SSF55486">
    <property type="entry name" value="Metalloproteases ('zincins'), catalytic domain"/>
    <property type="match status" value="1"/>
</dbReference>
<evidence type="ECO:0000256" key="4">
    <source>
        <dbReference type="ARBA" id="ARBA00022833"/>
    </source>
</evidence>
<dbReference type="Gene3D" id="1.10.1370.40">
    <property type="match status" value="1"/>
</dbReference>
<keyword evidence="5 6" id="KW-0482">Metalloprotease</keyword>
<dbReference type="Pfam" id="PF01432">
    <property type="entry name" value="Peptidase_M3"/>
    <property type="match status" value="1"/>
</dbReference>
<feature type="non-terminal residue" evidence="8">
    <location>
        <position position="57"/>
    </location>
</feature>
<sequence length="57" mass="6605">FSGTQVETDFVEVPSQMLENWVWEKEPLRRMSRHYKDGSPIPDSLLDKLIASRVANT</sequence>
<evidence type="ECO:0000256" key="2">
    <source>
        <dbReference type="ARBA" id="ARBA00022723"/>
    </source>
</evidence>
<dbReference type="AlphaFoldDB" id="A0ABD0Q721"/>
<evidence type="ECO:0000256" key="1">
    <source>
        <dbReference type="ARBA" id="ARBA00022670"/>
    </source>
</evidence>
<dbReference type="GO" id="GO:0046872">
    <property type="term" value="F:metal ion binding"/>
    <property type="evidence" value="ECO:0007669"/>
    <property type="project" value="UniProtKB-UniRule"/>
</dbReference>
<comment type="cofactor">
    <cofactor evidence="6">
        <name>Zn(2+)</name>
        <dbReference type="ChEBI" id="CHEBI:29105"/>
    </cofactor>
    <text evidence="6">Binds 1 zinc ion.</text>
</comment>
<gene>
    <name evidence="8" type="ORF">M9458_021402</name>
</gene>
<dbReference type="GO" id="GO:0006508">
    <property type="term" value="P:proteolysis"/>
    <property type="evidence" value="ECO:0007669"/>
    <property type="project" value="UniProtKB-KW"/>
</dbReference>
<feature type="non-terminal residue" evidence="8">
    <location>
        <position position="1"/>
    </location>
</feature>
<keyword evidence="1 6" id="KW-0645">Protease</keyword>
<evidence type="ECO:0000313" key="8">
    <source>
        <dbReference type="EMBL" id="KAL0182027.1"/>
    </source>
</evidence>